<protein>
    <recommendedName>
        <fullName evidence="1">Metallo-beta-lactamase domain-containing protein</fullName>
    </recommendedName>
</protein>
<proteinExistence type="predicted"/>
<feature type="domain" description="Metallo-beta-lactamase" evidence="1">
    <location>
        <begin position="81"/>
        <end position="250"/>
    </location>
</feature>
<evidence type="ECO:0000313" key="3">
    <source>
        <dbReference type="Proteomes" id="UP000031970"/>
    </source>
</evidence>
<dbReference type="Gene3D" id="3.60.15.10">
    <property type="entry name" value="Ribonuclease Z/Hydroxyacylglutathione hydrolase-like"/>
    <property type="match status" value="1"/>
</dbReference>
<evidence type="ECO:0000313" key="2">
    <source>
        <dbReference type="EMBL" id="KIL29851.1"/>
    </source>
</evidence>
<dbReference type="Proteomes" id="UP000031970">
    <property type="component" value="Unassembled WGS sequence"/>
</dbReference>
<sequence length="280" mass="31904">MKEVKKVPYYICNTCGVQHAQTVDPPNSCLICEDERQYIHPDGQTWTTLEDMREKGNLQNILQKEEEHLYSIKTEPEFAIGQTAHLIQHNGFNVLWDCMTYLDQKTIDQINGLGGIQAIALSHPHYYSTQVEWAEAFQAPIYIHEDDKEWVTRPSNHIHFWSGETLNVKPGLDLYRLGGHFKGGAVLHWSKGNEGKGCLLTGDIITVAADRNWVSFMYSYPNLIPLPASKVEEIAAKVKPLQFNRLYNAFSKVVKENASEAVQRSAVRYIKALNSELFHT</sequence>
<name>A0ABD3ZNV9_BACIU</name>
<dbReference type="AlphaFoldDB" id="A0ABD3ZNV9"/>
<comment type="caution">
    <text evidence="2">The sequence shown here is derived from an EMBL/GenBank/DDBJ whole genome shotgun (WGS) entry which is preliminary data.</text>
</comment>
<dbReference type="PANTHER" id="PTHR36839">
    <property type="entry name" value="METALLO-BETA-LACTAMASE FAMILY PROTEIN (AFU_ORTHOLOGUE AFUA_5G12770)"/>
    <property type="match status" value="1"/>
</dbReference>
<evidence type="ECO:0000259" key="1">
    <source>
        <dbReference type="SMART" id="SM00849"/>
    </source>
</evidence>
<dbReference type="InterPro" id="IPR036866">
    <property type="entry name" value="RibonucZ/Hydroxyglut_hydro"/>
</dbReference>
<dbReference type="InterPro" id="IPR001279">
    <property type="entry name" value="Metallo-B-lactamas"/>
</dbReference>
<dbReference type="EMBL" id="JSXS01000154">
    <property type="protein sequence ID" value="KIL29851.1"/>
    <property type="molecule type" value="Genomic_DNA"/>
</dbReference>
<organism evidence="2 3">
    <name type="scientific">Bacillus subtilis subsp. subtilis</name>
    <dbReference type="NCBI Taxonomy" id="135461"/>
    <lineage>
        <taxon>Bacteria</taxon>
        <taxon>Bacillati</taxon>
        <taxon>Bacillota</taxon>
        <taxon>Bacilli</taxon>
        <taxon>Bacillales</taxon>
        <taxon>Bacillaceae</taxon>
        <taxon>Bacillus</taxon>
    </lineage>
</organism>
<accession>A0ABD3ZNV9</accession>
<dbReference type="SUPFAM" id="SSF56281">
    <property type="entry name" value="Metallo-hydrolase/oxidoreductase"/>
    <property type="match status" value="1"/>
</dbReference>
<gene>
    <name evidence="2" type="ORF">B4067_1919</name>
</gene>
<dbReference type="CDD" id="cd07727">
    <property type="entry name" value="YmaE-like_MBL-fold"/>
    <property type="match status" value="1"/>
</dbReference>
<dbReference type="SMART" id="SM00849">
    <property type="entry name" value="Lactamase_B"/>
    <property type="match status" value="1"/>
</dbReference>
<reference evidence="2 3" key="1">
    <citation type="submission" date="2014-11" db="EMBL/GenBank/DDBJ databases">
        <title>Draft Genome Sequences of Nine Bacillus subtilis Strains that Form Spores with High Heat-Resistance.</title>
        <authorList>
            <person name="Krawcyk A.O."/>
            <person name="Berendsen E.M."/>
            <person name="de Jong A."/>
            <person name="Holsappel S."/>
            <person name="Eijlander R.T."/>
            <person name="Wells-Bennik M."/>
            <person name="Kuipers O.P."/>
        </authorList>
    </citation>
    <scope>NUCLEOTIDE SEQUENCE [LARGE SCALE GENOMIC DNA]</scope>
    <source>
        <strain evidence="2 3">B4067</strain>
    </source>
</reference>
<dbReference type="PANTHER" id="PTHR36839:SF1">
    <property type="entry name" value="METALLO-BETA-LACTAMASE FAMILY PROTEIN (AFU_ORTHOLOGUE AFUA_5G12770)"/>
    <property type="match status" value="1"/>
</dbReference>